<gene>
    <name evidence="2" type="ORF">MCHLO_00158</name>
</gene>
<name>A0ABQ0KUA6_MYCCL</name>
<sequence length="256" mass="28162">MRTRGDPQTGRGDDAYLDKSSGMSTGGMHRAACVAAASPSPSSRAISSQLVVSESTSEVTTWTVDGVAEDRQRDKRAGRRLAREAEQRSWASGKRRIRCHAFRICADSLLNKHDVACSRRRLCWSHRFILPLASIRNAPKRLSRVLPRLTNPEPSWAECQSCDFRVRPAQQATGDVSWAKISGHTCTGMPSLIPRTSQNGSLPHPGIGHAILSVPYALHTESLPTDNNRGNFLFLDRRPVPGTRPRLLTDAFSPDA</sequence>
<feature type="region of interest" description="Disordered" evidence="1">
    <location>
        <begin position="1"/>
        <end position="23"/>
    </location>
</feature>
<organism evidence="2 3">
    <name type="scientific">Mycena chlorophos</name>
    <name type="common">Agaric fungus</name>
    <name type="synonym">Agaricus chlorophos</name>
    <dbReference type="NCBI Taxonomy" id="658473"/>
    <lineage>
        <taxon>Eukaryota</taxon>
        <taxon>Fungi</taxon>
        <taxon>Dikarya</taxon>
        <taxon>Basidiomycota</taxon>
        <taxon>Agaricomycotina</taxon>
        <taxon>Agaricomycetes</taxon>
        <taxon>Agaricomycetidae</taxon>
        <taxon>Agaricales</taxon>
        <taxon>Marasmiineae</taxon>
        <taxon>Mycenaceae</taxon>
        <taxon>Mycena</taxon>
    </lineage>
</organism>
<dbReference type="EMBL" id="DF837944">
    <property type="protein sequence ID" value="GAT42443.1"/>
    <property type="molecule type" value="Genomic_DNA"/>
</dbReference>
<dbReference type="Proteomes" id="UP000815677">
    <property type="component" value="Unassembled WGS sequence"/>
</dbReference>
<protein>
    <submittedName>
        <fullName evidence="2">Uncharacterized protein</fullName>
    </submittedName>
</protein>
<accession>A0ABQ0KUA6</accession>
<evidence type="ECO:0000313" key="2">
    <source>
        <dbReference type="EMBL" id="GAT42443.1"/>
    </source>
</evidence>
<proteinExistence type="predicted"/>
<evidence type="ECO:0000313" key="3">
    <source>
        <dbReference type="Proteomes" id="UP000815677"/>
    </source>
</evidence>
<keyword evidence="3" id="KW-1185">Reference proteome</keyword>
<evidence type="ECO:0000256" key="1">
    <source>
        <dbReference type="SAM" id="MobiDB-lite"/>
    </source>
</evidence>
<reference evidence="2" key="1">
    <citation type="submission" date="2014-09" db="EMBL/GenBank/DDBJ databases">
        <title>Genome sequence of the luminous mushroom Mycena chlorophos for searching fungal bioluminescence genes.</title>
        <authorList>
            <person name="Tanaka Y."/>
            <person name="Kasuga D."/>
            <person name="Oba Y."/>
            <person name="Hase S."/>
            <person name="Sato K."/>
            <person name="Oba Y."/>
            <person name="Sakakibara Y."/>
        </authorList>
    </citation>
    <scope>NUCLEOTIDE SEQUENCE</scope>
</reference>